<dbReference type="RefSeq" id="WP_211303656.1">
    <property type="nucleotide sequence ID" value="NZ_PVZG01000002.1"/>
</dbReference>
<dbReference type="InterPro" id="IPR016181">
    <property type="entry name" value="Acyl_CoA_acyltransferase"/>
</dbReference>
<dbReference type="Pfam" id="PF13508">
    <property type="entry name" value="Acetyltransf_7"/>
    <property type="match status" value="1"/>
</dbReference>
<dbReference type="GO" id="GO:0016747">
    <property type="term" value="F:acyltransferase activity, transferring groups other than amino-acyl groups"/>
    <property type="evidence" value="ECO:0007669"/>
    <property type="project" value="InterPro"/>
</dbReference>
<dbReference type="InterPro" id="IPR050832">
    <property type="entry name" value="Bact_Acetyltransf"/>
</dbReference>
<keyword evidence="2" id="KW-0012">Acyltransferase</keyword>
<name>A0A2T0SFS5_9ACTN</name>
<dbReference type="InterPro" id="IPR000182">
    <property type="entry name" value="GNAT_dom"/>
</dbReference>
<feature type="domain" description="N-acetyltransferase" evidence="3">
    <location>
        <begin position="1"/>
        <end position="172"/>
    </location>
</feature>
<dbReference type="EMBL" id="PVZG01000002">
    <property type="protein sequence ID" value="PRY32264.1"/>
    <property type="molecule type" value="Genomic_DNA"/>
</dbReference>
<evidence type="ECO:0000313" key="5">
    <source>
        <dbReference type="Proteomes" id="UP000239209"/>
    </source>
</evidence>
<gene>
    <name evidence="4" type="ORF">CLV70_102475</name>
</gene>
<proteinExistence type="predicted"/>
<keyword evidence="5" id="KW-1185">Reference proteome</keyword>
<dbReference type="SUPFAM" id="SSF55729">
    <property type="entry name" value="Acyl-CoA N-acyltransferases (Nat)"/>
    <property type="match status" value="1"/>
</dbReference>
<reference evidence="4 5" key="1">
    <citation type="submission" date="2018-03" db="EMBL/GenBank/DDBJ databases">
        <title>Genomic Encyclopedia of Archaeal and Bacterial Type Strains, Phase II (KMG-II): from individual species to whole genera.</title>
        <authorList>
            <person name="Goeker M."/>
        </authorList>
    </citation>
    <scope>NUCLEOTIDE SEQUENCE [LARGE SCALE GENOMIC DNA]</scope>
    <source>
        <strain evidence="4 5">DSM 45348</strain>
    </source>
</reference>
<dbReference type="CDD" id="cd04301">
    <property type="entry name" value="NAT_SF"/>
    <property type="match status" value="1"/>
</dbReference>
<comment type="caution">
    <text evidence="4">The sequence shown here is derived from an EMBL/GenBank/DDBJ whole genome shotgun (WGS) entry which is preliminary data.</text>
</comment>
<evidence type="ECO:0000259" key="3">
    <source>
        <dbReference type="PROSITE" id="PS51186"/>
    </source>
</evidence>
<sequence>MIERLTPETFAAHLPGLADLLVDAVRGGASVGFLADLDRESAAAWWGQRAAAVADGSLAVWVAAGPAGPAGTISLAFAGKPNARHRADVVKLAVRRDQRGRGLGRALLDVAERAAAAAGITLLLLDTETDSPAEHLYRSAGWRRYGIVPDYAAGPSGELRDCSFFYKPISLAPASGAADGGVWPAPSS</sequence>
<dbReference type="Gene3D" id="3.40.630.30">
    <property type="match status" value="1"/>
</dbReference>
<dbReference type="PROSITE" id="PS51186">
    <property type="entry name" value="GNAT"/>
    <property type="match status" value="1"/>
</dbReference>
<organism evidence="4 5">
    <name type="scientific">Pseudosporangium ferrugineum</name>
    <dbReference type="NCBI Taxonomy" id="439699"/>
    <lineage>
        <taxon>Bacteria</taxon>
        <taxon>Bacillati</taxon>
        <taxon>Actinomycetota</taxon>
        <taxon>Actinomycetes</taxon>
        <taxon>Micromonosporales</taxon>
        <taxon>Micromonosporaceae</taxon>
        <taxon>Pseudosporangium</taxon>
    </lineage>
</organism>
<evidence type="ECO:0000313" key="4">
    <source>
        <dbReference type="EMBL" id="PRY32264.1"/>
    </source>
</evidence>
<dbReference type="AlphaFoldDB" id="A0A2T0SFS5"/>
<dbReference type="PANTHER" id="PTHR43877">
    <property type="entry name" value="AMINOALKYLPHOSPHONATE N-ACETYLTRANSFERASE-RELATED-RELATED"/>
    <property type="match status" value="1"/>
</dbReference>
<protein>
    <submittedName>
        <fullName evidence="4">Acetyltransferase (GNAT) family protein</fullName>
    </submittedName>
</protein>
<keyword evidence="1 4" id="KW-0808">Transferase</keyword>
<evidence type="ECO:0000256" key="2">
    <source>
        <dbReference type="ARBA" id="ARBA00023315"/>
    </source>
</evidence>
<evidence type="ECO:0000256" key="1">
    <source>
        <dbReference type="ARBA" id="ARBA00022679"/>
    </source>
</evidence>
<dbReference type="PANTHER" id="PTHR43877:SF2">
    <property type="entry name" value="AMINOALKYLPHOSPHONATE N-ACETYLTRANSFERASE-RELATED"/>
    <property type="match status" value="1"/>
</dbReference>
<dbReference type="Proteomes" id="UP000239209">
    <property type="component" value="Unassembled WGS sequence"/>
</dbReference>
<accession>A0A2T0SFS5</accession>